<reference evidence="2 3" key="1">
    <citation type="journal article" date="2011" name="Nature">
        <title>Genome sequencing reveals insights into physiology and longevity of the naked mole rat.</title>
        <authorList>
            <person name="Kim E.B."/>
            <person name="Fang X."/>
            <person name="Fushan A.A."/>
            <person name="Huang Z."/>
            <person name="Lobanov A.V."/>
            <person name="Han L."/>
            <person name="Marino S.M."/>
            <person name="Sun X."/>
            <person name="Turanov A.A."/>
            <person name="Yang P."/>
            <person name="Yim S.H."/>
            <person name="Zhao X."/>
            <person name="Kasaikina M.V."/>
            <person name="Stoletzki N."/>
            <person name="Peng C."/>
            <person name="Polak P."/>
            <person name="Xiong Z."/>
            <person name="Kiezun A."/>
            <person name="Zhu Y."/>
            <person name="Chen Y."/>
            <person name="Kryukov G.V."/>
            <person name="Zhang Q."/>
            <person name="Peshkin L."/>
            <person name="Yang L."/>
            <person name="Bronson R.T."/>
            <person name="Buffenstein R."/>
            <person name="Wang B."/>
            <person name="Han C."/>
            <person name="Li Q."/>
            <person name="Chen L."/>
            <person name="Zhao W."/>
            <person name="Sunyaev S.R."/>
            <person name="Park T.J."/>
            <person name="Zhang G."/>
            <person name="Wang J."/>
            <person name="Gladyshev V.N."/>
        </authorList>
    </citation>
    <scope>NUCLEOTIDE SEQUENCE [LARGE SCALE GENOMIC DNA]</scope>
</reference>
<protein>
    <submittedName>
        <fullName evidence="2">Uncharacterized protein</fullName>
    </submittedName>
</protein>
<accession>G5C4M1</accession>
<dbReference type="AlphaFoldDB" id="G5C4M1"/>
<feature type="compositionally biased region" description="Basic and acidic residues" evidence="1">
    <location>
        <begin position="119"/>
        <end position="129"/>
    </location>
</feature>
<gene>
    <name evidence="2" type="ORF">GW7_21739</name>
</gene>
<organism evidence="2 3">
    <name type="scientific">Heterocephalus glaber</name>
    <name type="common">Naked mole rat</name>
    <dbReference type="NCBI Taxonomy" id="10181"/>
    <lineage>
        <taxon>Eukaryota</taxon>
        <taxon>Metazoa</taxon>
        <taxon>Chordata</taxon>
        <taxon>Craniata</taxon>
        <taxon>Vertebrata</taxon>
        <taxon>Euteleostomi</taxon>
        <taxon>Mammalia</taxon>
        <taxon>Eutheria</taxon>
        <taxon>Euarchontoglires</taxon>
        <taxon>Glires</taxon>
        <taxon>Rodentia</taxon>
        <taxon>Hystricomorpha</taxon>
        <taxon>Bathyergidae</taxon>
        <taxon>Heterocephalus</taxon>
    </lineage>
</organism>
<dbReference type="Proteomes" id="UP000006813">
    <property type="component" value="Unassembled WGS sequence"/>
</dbReference>
<evidence type="ECO:0000256" key="1">
    <source>
        <dbReference type="SAM" id="MobiDB-lite"/>
    </source>
</evidence>
<sequence length="154" mass="16580">MSPGQVERWAASAARGAQGTATVRFSGLTIVDSSELSCYPAGPWRVTTPEGAGSGRKSPQTGCWGKKVLAVSPRICEGEKIWNPKVESFFLSLWKKLLIMNGTSGAGARGGQRRKGTKQKQEEKGEERGGLWVSRSEQTREEGGREGGGVRRVT</sequence>
<name>G5C4M1_HETGA</name>
<feature type="compositionally biased region" description="Basic and acidic residues" evidence="1">
    <location>
        <begin position="137"/>
        <end position="154"/>
    </location>
</feature>
<dbReference type="EMBL" id="JH173384">
    <property type="protein sequence ID" value="EHB16448.1"/>
    <property type="molecule type" value="Genomic_DNA"/>
</dbReference>
<dbReference type="InParanoid" id="G5C4M1"/>
<feature type="region of interest" description="Disordered" evidence="1">
    <location>
        <begin position="103"/>
        <end position="154"/>
    </location>
</feature>
<proteinExistence type="predicted"/>
<evidence type="ECO:0000313" key="3">
    <source>
        <dbReference type="Proteomes" id="UP000006813"/>
    </source>
</evidence>
<evidence type="ECO:0000313" key="2">
    <source>
        <dbReference type="EMBL" id="EHB16448.1"/>
    </source>
</evidence>